<evidence type="ECO:0000313" key="2">
    <source>
        <dbReference type="Proteomes" id="UP000249254"/>
    </source>
</evidence>
<dbReference type="InterPro" id="IPR001343">
    <property type="entry name" value="Hemolysn_Ca-bd"/>
</dbReference>
<evidence type="ECO:0000313" key="1">
    <source>
        <dbReference type="EMBL" id="RAK53339.1"/>
    </source>
</evidence>
<dbReference type="Gene3D" id="2.60.40.10">
    <property type="entry name" value="Immunoglobulins"/>
    <property type="match status" value="1"/>
</dbReference>
<dbReference type="OrthoDB" id="7176402at2"/>
<proteinExistence type="predicted"/>
<name>A0A328AFB6_9CAUL</name>
<sequence>MTLSTPTADGGHVESWLDTSGPNVLHAQKYDAAGAKLGAELTFSYRVSGPYDVEGLSNGGYAVVYSAASPGGSWGEISIQGADGATTAHSSTAAGTDFHLTAGSDGGFLVDFHGILPDSGLDASTPLLEFYDAAGHSLNYGHIQLAGQITSITPGAGGDIAVNWSDGGTIRTLTFDPHTAGSLSTPAKPGVTVMDDVGAQTGALANGATTDDAIPTVRISVAQAGEAFVELDKGVAHYDNQGGGIAITPDDVARGYIDITLPTSGDGDYTGWVRVTDASGSASYPVGFGFHLQTAAAATTSGGQVLTASQVGATLVGGAGDDTLNASQGPDRLTGGGEHDAFVFAHAPWAPAEITDFSLGTDRLDLSGLFRDAGSAGADPVADGYVWLMDDGQGGTQVLFDKDGHASGQQWPDYVIHLDGVAASGLTWAKLSGTASASSPVGDPPPPPPLVGGDQTLQASDGGSTLIGGAGNDTLTGAHGPDVMTGSGGADHFVFKVLPWSAAEITDFTAGTDRIDVAGLLAGAGYSGADPIGDGYVKLIYNGSGGSWLYFDSDGRGSADPWGSFVATLDHVSPGAATAQDWIFH</sequence>
<dbReference type="AlphaFoldDB" id="A0A328AFB6"/>
<evidence type="ECO:0008006" key="3">
    <source>
        <dbReference type="Google" id="ProtNLM"/>
    </source>
</evidence>
<dbReference type="Pfam" id="PF00353">
    <property type="entry name" value="HemolysinCabind"/>
    <property type="match status" value="2"/>
</dbReference>
<dbReference type="InterPro" id="IPR019960">
    <property type="entry name" value="T1SS_VCA0849"/>
</dbReference>
<gene>
    <name evidence="1" type="ORF">DJ017_01740</name>
</gene>
<dbReference type="InterPro" id="IPR011049">
    <property type="entry name" value="Serralysin-like_metalloprot_C"/>
</dbReference>
<dbReference type="RefSeq" id="WP_111527091.1">
    <property type="nucleotide sequence ID" value="NZ_JBHRSG010000001.1"/>
</dbReference>
<dbReference type="EMBL" id="QFYQ01000001">
    <property type="protein sequence ID" value="RAK53339.1"/>
    <property type="molecule type" value="Genomic_DNA"/>
</dbReference>
<dbReference type="SUPFAM" id="SSF51120">
    <property type="entry name" value="beta-Roll"/>
    <property type="match status" value="2"/>
</dbReference>
<protein>
    <recommendedName>
        <fullName evidence="3">Calcium-binding protein</fullName>
    </recommendedName>
</protein>
<dbReference type="PRINTS" id="PR00313">
    <property type="entry name" value="CABNDNGRPT"/>
</dbReference>
<accession>A0A328AFB6</accession>
<dbReference type="Proteomes" id="UP000249254">
    <property type="component" value="Unassembled WGS sequence"/>
</dbReference>
<dbReference type="NCBIfam" id="TIGR03661">
    <property type="entry name" value="T1SS_VCA0849"/>
    <property type="match status" value="2"/>
</dbReference>
<dbReference type="Gene3D" id="2.150.10.10">
    <property type="entry name" value="Serralysin-like metalloprotease, C-terminal"/>
    <property type="match status" value="2"/>
</dbReference>
<comment type="caution">
    <text evidence="1">The sequence shown here is derived from an EMBL/GenBank/DDBJ whole genome shotgun (WGS) entry which is preliminary data.</text>
</comment>
<dbReference type="PROSITE" id="PS00330">
    <property type="entry name" value="HEMOLYSIN_CALCIUM"/>
    <property type="match status" value="1"/>
</dbReference>
<dbReference type="InterPro" id="IPR018511">
    <property type="entry name" value="Hemolysin-typ_Ca-bd_CS"/>
</dbReference>
<dbReference type="GO" id="GO:0005509">
    <property type="term" value="F:calcium ion binding"/>
    <property type="evidence" value="ECO:0007669"/>
    <property type="project" value="InterPro"/>
</dbReference>
<organism evidence="1 2">
    <name type="scientific">Phenylobacterium soli</name>
    <dbReference type="NCBI Taxonomy" id="2170551"/>
    <lineage>
        <taxon>Bacteria</taxon>
        <taxon>Pseudomonadati</taxon>
        <taxon>Pseudomonadota</taxon>
        <taxon>Alphaproteobacteria</taxon>
        <taxon>Caulobacterales</taxon>
        <taxon>Caulobacteraceae</taxon>
        <taxon>Phenylobacterium</taxon>
    </lineage>
</organism>
<reference evidence="2" key="1">
    <citation type="submission" date="2018-05" db="EMBL/GenBank/DDBJ databases">
        <authorList>
            <person name="Li X."/>
        </authorList>
    </citation>
    <scope>NUCLEOTIDE SEQUENCE [LARGE SCALE GENOMIC DNA]</scope>
    <source>
        <strain evidence="2">LX32</strain>
    </source>
</reference>
<dbReference type="InterPro" id="IPR013783">
    <property type="entry name" value="Ig-like_fold"/>
</dbReference>
<keyword evidence="2" id="KW-1185">Reference proteome</keyword>